<accession>W6M130</accession>
<proteinExistence type="predicted"/>
<dbReference type="GO" id="GO:0016757">
    <property type="term" value="F:glycosyltransferase activity"/>
    <property type="evidence" value="ECO:0007669"/>
    <property type="project" value="UniProtKB-KW"/>
</dbReference>
<dbReference type="PANTHER" id="PTHR43685:SF2">
    <property type="entry name" value="GLYCOSYLTRANSFERASE 2-LIKE DOMAIN-CONTAINING PROTEIN"/>
    <property type="match status" value="1"/>
</dbReference>
<gene>
    <name evidence="2" type="ORF">BN873_1060007</name>
</gene>
<evidence type="ECO:0000259" key="1">
    <source>
        <dbReference type="Pfam" id="PF00535"/>
    </source>
</evidence>
<dbReference type="Pfam" id="PF00535">
    <property type="entry name" value="Glycos_transf_2"/>
    <property type="match status" value="1"/>
</dbReference>
<dbReference type="SUPFAM" id="SSF53448">
    <property type="entry name" value="Nucleotide-diphospho-sugar transferases"/>
    <property type="match status" value="1"/>
</dbReference>
<dbReference type="InterPro" id="IPR029044">
    <property type="entry name" value="Nucleotide-diphossugar_trans"/>
</dbReference>
<dbReference type="EMBL" id="CBTJ020000009">
    <property type="protein sequence ID" value="CDI01112.1"/>
    <property type="molecule type" value="Genomic_DNA"/>
</dbReference>
<comment type="caution">
    <text evidence="2">The sequence shown here is derived from an EMBL/GenBank/DDBJ whole genome shotgun (WGS) entry which is preliminary data.</text>
</comment>
<dbReference type="OrthoDB" id="9069044at2"/>
<dbReference type="RefSeq" id="WP_082161031.1">
    <property type="nucleotide sequence ID" value="NZ_CBTJ020000009.1"/>
</dbReference>
<dbReference type="InterPro" id="IPR050834">
    <property type="entry name" value="Glycosyltransf_2"/>
</dbReference>
<dbReference type="STRING" id="1400863.BN873_1060007"/>
<dbReference type="InterPro" id="IPR001173">
    <property type="entry name" value="Glyco_trans_2-like"/>
</dbReference>
<feature type="domain" description="Glycosyltransferase 2-like" evidence="1">
    <location>
        <begin position="7"/>
        <end position="166"/>
    </location>
</feature>
<dbReference type="EC" id="2.4.-.-" evidence="2"/>
<dbReference type="PANTHER" id="PTHR43685">
    <property type="entry name" value="GLYCOSYLTRANSFERASE"/>
    <property type="match status" value="1"/>
</dbReference>
<dbReference type="CDD" id="cd00761">
    <property type="entry name" value="Glyco_tranf_GTA_type"/>
    <property type="match status" value="1"/>
</dbReference>
<keyword evidence="3" id="KW-1185">Reference proteome</keyword>
<keyword evidence="2" id="KW-0808">Transferase</keyword>
<protein>
    <submittedName>
        <fullName evidence="2">Glycosyltransferase</fullName>
        <ecNumber evidence="2">2.4.-.-</ecNumber>
    </submittedName>
</protein>
<dbReference type="Gene3D" id="3.90.550.10">
    <property type="entry name" value="Spore Coat Polysaccharide Biosynthesis Protein SpsA, Chain A"/>
    <property type="match status" value="1"/>
</dbReference>
<dbReference type="AlphaFoldDB" id="W6M130"/>
<name>W6M130_9GAMM</name>
<reference evidence="2" key="2">
    <citation type="submission" date="2014-03" db="EMBL/GenBank/DDBJ databases">
        <title>Candidatus Competibacter-lineage genomes retrieved from metagenomes reveal functional metabolic diversity.</title>
        <authorList>
            <person name="McIlroy S.J."/>
            <person name="Albertsen M."/>
            <person name="Andresen E.K."/>
            <person name="Saunders A.M."/>
            <person name="Kristiansen R."/>
            <person name="Stokholm-Bjerregaard M."/>
            <person name="Nielsen K.L."/>
            <person name="Nielsen P.H."/>
        </authorList>
    </citation>
    <scope>NUCLEOTIDE SEQUENCE</scope>
    <source>
        <strain evidence="2">Run_A_D11</strain>
    </source>
</reference>
<dbReference type="Proteomes" id="UP000035760">
    <property type="component" value="Unassembled WGS sequence"/>
</dbReference>
<evidence type="ECO:0000313" key="3">
    <source>
        <dbReference type="Proteomes" id="UP000035760"/>
    </source>
</evidence>
<organism evidence="2 3">
    <name type="scientific">Candidatus Competibacter denitrificans Run_A_D11</name>
    <dbReference type="NCBI Taxonomy" id="1400863"/>
    <lineage>
        <taxon>Bacteria</taxon>
        <taxon>Pseudomonadati</taxon>
        <taxon>Pseudomonadota</taxon>
        <taxon>Gammaproteobacteria</taxon>
        <taxon>Candidatus Competibacteraceae</taxon>
        <taxon>Candidatus Competibacter</taxon>
    </lineage>
</organism>
<evidence type="ECO:0000313" key="2">
    <source>
        <dbReference type="EMBL" id="CDI01112.1"/>
    </source>
</evidence>
<keyword evidence="2" id="KW-0328">Glycosyltransferase</keyword>
<sequence length="288" mass="33106">MLSPKLSVILCTRNRGCYLLNTLKTYENISTTLSWELIIVDNASTDETRQILNKFASNTDICVHVISEPKVGLSRARNAGWQYAKSEVIIFSDDDCYPQSDFIDAIWSNFTENWVDYIGGRILLYDPKDFPITIQLREDRYDLPPGSFIESGLIQGANMAFRRKVLLRVGGFDEFLGAGTNLPGSDDTDIINRASAVGFWGAYDPRPVVFHHHRRQTQEQVATLMRSYDIGRGAYYMKATLDKTRRSQVSRQWYWRTVIPALRSRRGAQKLFYEMMGAIRYLICQVRN</sequence>
<reference evidence="2" key="1">
    <citation type="submission" date="2013-07" db="EMBL/GenBank/DDBJ databases">
        <authorList>
            <person name="McIlroy S."/>
        </authorList>
    </citation>
    <scope>NUCLEOTIDE SEQUENCE [LARGE SCALE GENOMIC DNA]</scope>
    <source>
        <strain evidence="2">Run_A_D11</strain>
    </source>
</reference>